<dbReference type="Pfam" id="PF01925">
    <property type="entry name" value="TauE"/>
    <property type="match status" value="1"/>
</dbReference>
<feature type="transmembrane region" description="Helical" evidence="5">
    <location>
        <begin position="196"/>
        <end position="217"/>
    </location>
</feature>
<keyword evidence="3 5" id="KW-1133">Transmembrane helix</keyword>
<reference evidence="6 7" key="1">
    <citation type="submission" date="2023-02" db="EMBL/GenBank/DDBJ databases">
        <title>Host association and intracellularity evolved multiple times independently in the Rickettsiales.</title>
        <authorList>
            <person name="Castelli M."/>
            <person name="Nardi T."/>
            <person name="Gammuto L."/>
            <person name="Bellinzona G."/>
            <person name="Sabaneyeva E."/>
            <person name="Potekhin A."/>
            <person name="Serra V."/>
            <person name="Petroni G."/>
            <person name="Sassera D."/>
        </authorList>
    </citation>
    <scope>NUCLEOTIDE SEQUENCE [LARGE SCALE GENOMIC DNA]</scope>
    <source>
        <strain evidence="6 7">BOD18</strain>
    </source>
</reference>
<keyword evidence="5" id="KW-1003">Cell membrane</keyword>
<keyword evidence="2 5" id="KW-0812">Transmembrane</keyword>
<dbReference type="PANTHER" id="PTHR43701:SF12">
    <property type="entry name" value="MEMBRANE TRANSPORTER PROTEIN YTNM-RELATED"/>
    <property type="match status" value="1"/>
</dbReference>
<keyword evidence="7" id="KW-1185">Reference proteome</keyword>
<comment type="similarity">
    <text evidence="5">Belongs to the 4-toluene sulfonate uptake permease (TSUP) (TC 2.A.102) family.</text>
</comment>
<dbReference type="InterPro" id="IPR051598">
    <property type="entry name" value="TSUP/Inactive_protease-like"/>
</dbReference>
<evidence type="ECO:0000313" key="7">
    <source>
        <dbReference type="Proteomes" id="UP001293791"/>
    </source>
</evidence>
<comment type="caution">
    <text evidence="6">The sequence shown here is derived from an EMBL/GenBank/DDBJ whole genome shotgun (WGS) entry which is preliminary data.</text>
</comment>
<proteinExistence type="inferred from homology"/>
<evidence type="ECO:0000256" key="2">
    <source>
        <dbReference type="ARBA" id="ARBA00022692"/>
    </source>
</evidence>
<dbReference type="PANTHER" id="PTHR43701">
    <property type="entry name" value="MEMBRANE TRANSPORTER PROTEIN MJ0441-RELATED"/>
    <property type="match status" value="1"/>
</dbReference>
<dbReference type="InterPro" id="IPR002781">
    <property type="entry name" value="TM_pro_TauE-like"/>
</dbReference>
<gene>
    <name evidence="6" type="ORF">Cyrtocomes_01055</name>
</gene>
<feature type="transmembrane region" description="Helical" evidence="5">
    <location>
        <begin position="281"/>
        <end position="298"/>
    </location>
</feature>
<dbReference type="EMBL" id="JARGYT010000083">
    <property type="protein sequence ID" value="MDZ5762664.1"/>
    <property type="molecule type" value="Genomic_DNA"/>
</dbReference>
<feature type="transmembrane region" description="Helical" evidence="5">
    <location>
        <begin position="252"/>
        <end position="269"/>
    </location>
</feature>
<evidence type="ECO:0000256" key="1">
    <source>
        <dbReference type="ARBA" id="ARBA00004141"/>
    </source>
</evidence>
<evidence type="ECO:0000256" key="3">
    <source>
        <dbReference type="ARBA" id="ARBA00022989"/>
    </source>
</evidence>
<evidence type="ECO:0000256" key="4">
    <source>
        <dbReference type="ARBA" id="ARBA00023136"/>
    </source>
</evidence>
<feature type="transmembrane region" description="Helical" evidence="5">
    <location>
        <begin position="92"/>
        <end position="112"/>
    </location>
</feature>
<evidence type="ECO:0000313" key="6">
    <source>
        <dbReference type="EMBL" id="MDZ5762664.1"/>
    </source>
</evidence>
<organism evidence="6 7">
    <name type="scientific">Candidatus Cyrtobacter comes</name>
    <dbReference type="NCBI Taxonomy" id="675776"/>
    <lineage>
        <taxon>Bacteria</taxon>
        <taxon>Pseudomonadati</taxon>
        <taxon>Pseudomonadota</taxon>
        <taxon>Alphaproteobacteria</taxon>
        <taxon>Rickettsiales</taxon>
        <taxon>Candidatus Midichloriaceae</taxon>
        <taxon>Candidatus Cyrtobacter</taxon>
    </lineage>
</organism>
<protein>
    <recommendedName>
        <fullName evidence="5">Probable membrane transporter protein</fullName>
    </recommendedName>
</protein>
<sequence length="314" mass="34219">MKFTIKMGSAYNLYMPVADLTSDPVVLILIGLFAGFVSGICGIGGGMVSIPILISIGIPITVAMSTSATQLIASSSSALMFRLGKGKVDYKFAIIMLFGGVVSSLFGTRLLYYMNEVNIADNYVSIGLLCLLIFISVFSLFETTVMVYHRYYKLIAKPRVMARWVSRVGFFKLRVISLKDDISMLLPLGMGVINGIAISTLGVGGSVLLMPVFLYIICMQPSHALTLIHFQTMMLSIAGCFLHSMHSNSPDLFLSFAVIIGAVIGSQIGSRISVKMNNESFKVVVTVIMMILSIRLGIELFGKPENLYTMKLIL</sequence>
<dbReference type="Proteomes" id="UP001293791">
    <property type="component" value="Unassembled WGS sequence"/>
</dbReference>
<feature type="transmembrane region" description="Helical" evidence="5">
    <location>
        <begin position="124"/>
        <end position="148"/>
    </location>
</feature>
<feature type="transmembrane region" description="Helical" evidence="5">
    <location>
        <begin position="52"/>
        <end position="72"/>
    </location>
</feature>
<comment type="subcellular location">
    <subcellularLocation>
        <location evidence="5">Cell membrane</location>
        <topology evidence="5">Multi-pass membrane protein</topology>
    </subcellularLocation>
    <subcellularLocation>
        <location evidence="1">Membrane</location>
        <topology evidence="1">Multi-pass membrane protein</topology>
    </subcellularLocation>
</comment>
<evidence type="ECO:0000256" key="5">
    <source>
        <dbReference type="RuleBase" id="RU363041"/>
    </source>
</evidence>
<keyword evidence="4 5" id="KW-0472">Membrane</keyword>
<feature type="transmembrane region" description="Helical" evidence="5">
    <location>
        <begin position="224"/>
        <end position="246"/>
    </location>
</feature>
<accession>A0ABU5L965</accession>
<feature type="transmembrane region" description="Helical" evidence="5">
    <location>
        <begin position="25"/>
        <end position="46"/>
    </location>
</feature>
<name>A0ABU5L965_9RICK</name>